<keyword evidence="2" id="KW-1185">Reference proteome</keyword>
<gene>
    <name evidence="1" type="ORF">GCM10020367_55140</name>
</gene>
<sequence>MSTAAWHEPSAGAPPRPRDLRDLRAAVEELLPDSVEAYAESLDDATTRALQSGSLAPLQSHRNRWTFVIANRSDAERAARFAELGRKVQGQGEEEDLTAAYGDLIEVTREIRRESRG</sequence>
<evidence type="ECO:0000313" key="2">
    <source>
        <dbReference type="Proteomes" id="UP001499990"/>
    </source>
</evidence>
<accession>A0ABP6SIN3</accession>
<reference evidence="2" key="1">
    <citation type="journal article" date="2019" name="Int. J. Syst. Evol. Microbiol.">
        <title>The Global Catalogue of Microorganisms (GCM) 10K type strain sequencing project: providing services to taxonomists for standard genome sequencing and annotation.</title>
        <authorList>
            <consortium name="The Broad Institute Genomics Platform"/>
            <consortium name="The Broad Institute Genome Sequencing Center for Infectious Disease"/>
            <person name="Wu L."/>
            <person name="Ma J."/>
        </authorList>
    </citation>
    <scope>NUCLEOTIDE SEQUENCE [LARGE SCALE GENOMIC DNA]</scope>
    <source>
        <strain evidence="2">JCM 9651</strain>
    </source>
</reference>
<organism evidence="1 2">
    <name type="scientific">Streptomyces sannanensis</name>
    <dbReference type="NCBI Taxonomy" id="285536"/>
    <lineage>
        <taxon>Bacteria</taxon>
        <taxon>Bacillati</taxon>
        <taxon>Actinomycetota</taxon>
        <taxon>Actinomycetes</taxon>
        <taxon>Kitasatosporales</taxon>
        <taxon>Streptomycetaceae</taxon>
        <taxon>Streptomyces</taxon>
    </lineage>
</organism>
<protein>
    <submittedName>
        <fullName evidence="1">Uncharacterized protein</fullName>
    </submittedName>
</protein>
<dbReference type="RefSeq" id="WP_345042477.1">
    <property type="nucleotide sequence ID" value="NZ_BAAAYL010000001.1"/>
</dbReference>
<evidence type="ECO:0000313" key="1">
    <source>
        <dbReference type="EMBL" id="GAA3377844.1"/>
    </source>
</evidence>
<dbReference type="EMBL" id="BAAAYL010000001">
    <property type="protein sequence ID" value="GAA3377844.1"/>
    <property type="molecule type" value="Genomic_DNA"/>
</dbReference>
<dbReference type="Proteomes" id="UP001499990">
    <property type="component" value="Unassembled WGS sequence"/>
</dbReference>
<comment type="caution">
    <text evidence="1">The sequence shown here is derived from an EMBL/GenBank/DDBJ whole genome shotgun (WGS) entry which is preliminary data.</text>
</comment>
<name>A0ABP6SIN3_9ACTN</name>
<proteinExistence type="predicted"/>